<evidence type="ECO:0000259" key="3">
    <source>
        <dbReference type="PROSITE" id="PS50943"/>
    </source>
</evidence>
<keyword evidence="2" id="KW-0812">Transmembrane</keyword>
<name>B7AQG6_9FIRM</name>
<dbReference type="PROSITE" id="PS50943">
    <property type="entry name" value="HTH_CROC1"/>
    <property type="match status" value="1"/>
</dbReference>
<evidence type="ECO:0000313" key="4">
    <source>
        <dbReference type="EMBL" id="EEC57938.1"/>
    </source>
</evidence>
<feature type="transmembrane region" description="Helical" evidence="2">
    <location>
        <begin position="161"/>
        <end position="185"/>
    </location>
</feature>
<sequence>MDQEKIGRFIAETRNQAGMTQKELAGKIGISDKTISKWECGKSMPDITYLETLCDSLAISMNELISGERLSDTAYSPKAEENIMSLMKENQKAKKGATINIIIGAVLAILACVLMFAVNQDSGGTVLSVFTDATSVIILALINAAAVLLSRAKTFHDVLEVLAKVSVPSGALVTLCAIVIVIALTGCEDAQVVGVNIAVALLALIYSIVEYLVVTVIKGCHTDKE</sequence>
<accession>B7AQG6</accession>
<dbReference type="SUPFAM" id="SSF47413">
    <property type="entry name" value="lambda repressor-like DNA-binding domains"/>
    <property type="match status" value="1"/>
</dbReference>
<dbReference type="SMART" id="SM00530">
    <property type="entry name" value="HTH_XRE"/>
    <property type="match status" value="1"/>
</dbReference>
<keyword evidence="2" id="KW-0472">Membrane</keyword>
<dbReference type="AlphaFoldDB" id="B7AQG6"/>
<protein>
    <recommendedName>
        <fullName evidence="3">HTH cro/C1-type domain-containing protein</fullName>
    </recommendedName>
</protein>
<dbReference type="Pfam" id="PF01381">
    <property type="entry name" value="HTH_3"/>
    <property type="match status" value="1"/>
</dbReference>
<dbReference type="CDD" id="cd00093">
    <property type="entry name" value="HTH_XRE"/>
    <property type="match status" value="1"/>
</dbReference>
<dbReference type="InterPro" id="IPR010982">
    <property type="entry name" value="Lambda_DNA-bd_dom_sf"/>
</dbReference>
<feature type="transmembrane region" description="Helical" evidence="2">
    <location>
        <begin position="97"/>
        <end position="118"/>
    </location>
</feature>
<keyword evidence="1" id="KW-0238">DNA-binding</keyword>
<feature type="transmembrane region" description="Helical" evidence="2">
    <location>
        <begin position="124"/>
        <end position="149"/>
    </location>
</feature>
<keyword evidence="5" id="KW-1185">Reference proteome</keyword>
<dbReference type="eggNOG" id="COG1396">
    <property type="taxonomic scope" value="Bacteria"/>
</dbReference>
<evidence type="ECO:0000313" key="5">
    <source>
        <dbReference type="Proteomes" id="UP000003136"/>
    </source>
</evidence>
<keyword evidence="2" id="KW-1133">Transmembrane helix</keyword>
<organism evidence="4 5">
    <name type="scientific">[Bacteroides] pectinophilus ATCC 43243</name>
    <dbReference type="NCBI Taxonomy" id="483218"/>
    <lineage>
        <taxon>Bacteria</taxon>
        <taxon>Bacillati</taxon>
        <taxon>Bacillota</taxon>
        <taxon>Clostridia</taxon>
        <taxon>Eubacteriales</taxon>
    </lineage>
</organism>
<dbReference type="Gene3D" id="1.10.260.40">
    <property type="entry name" value="lambda repressor-like DNA-binding domains"/>
    <property type="match status" value="1"/>
</dbReference>
<evidence type="ECO:0000256" key="2">
    <source>
        <dbReference type="SAM" id="Phobius"/>
    </source>
</evidence>
<reference evidence="4 5" key="1">
    <citation type="submission" date="2008-11" db="EMBL/GenBank/DDBJ databases">
        <title>Draft genome sequence of Bacteroides pectinophilus (ATCC 43243).</title>
        <authorList>
            <person name="Sudarsanam P."/>
            <person name="Ley R."/>
            <person name="Guruge J."/>
            <person name="Turnbaugh P.J."/>
            <person name="Mahowald M."/>
            <person name="Liep D."/>
            <person name="Gordon J."/>
        </authorList>
    </citation>
    <scope>NUCLEOTIDE SEQUENCE [LARGE SCALE GENOMIC DNA]</scope>
    <source>
        <strain evidence="4 5">ATCC 43243</strain>
    </source>
</reference>
<proteinExistence type="predicted"/>
<dbReference type="Proteomes" id="UP000003136">
    <property type="component" value="Unassembled WGS sequence"/>
</dbReference>
<dbReference type="GO" id="GO:0003677">
    <property type="term" value="F:DNA binding"/>
    <property type="evidence" value="ECO:0007669"/>
    <property type="project" value="UniProtKB-KW"/>
</dbReference>
<dbReference type="PANTHER" id="PTHR46558">
    <property type="entry name" value="TRACRIPTIONAL REGULATORY PROTEIN-RELATED-RELATED"/>
    <property type="match status" value="1"/>
</dbReference>
<dbReference type="InterPro" id="IPR001387">
    <property type="entry name" value="Cro/C1-type_HTH"/>
</dbReference>
<dbReference type="HOGENOM" id="CLU_066192_2_0_9"/>
<reference evidence="4 5" key="2">
    <citation type="submission" date="2008-11" db="EMBL/GenBank/DDBJ databases">
        <authorList>
            <person name="Fulton L."/>
            <person name="Clifton S."/>
            <person name="Fulton B."/>
            <person name="Xu J."/>
            <person name="Minx P."/>
            <person name="Pepin K.H."/>
            <person name="Johnson M."/>
            <person name="Bhonagiri V."/>
            <person name="Nash W.E."/>
            <person name="Mardis E.R."/>
            <person name="Wilson R.K."/>
        </authorList>
    </citation>
    <scope>NUCLEOTIDE SEQUENCE [LARGE SCALE GENOMIC DNA]</scope>
    <source>
        <strain evidence="4 5">ATCC 43243</strain>
    </source>
</reference>
<dbReference type="EMBL" id="ABVQ01000035">
    <property type="protein sequence ID" value="EEC57938.1"/>
    <property type="molecule type" value="Genomic_DNA"/>
</dbReference>
<dbReference type="PANTHER" id="PTHR46558:SF11">
    <property type="entry name" value="HTH-TYPE TRANSCRIPTIONAL REGULATOR XRE"/>
    <property type="match status" value="1"/>
</dbReference>
<gene>
    <name evidence="4" type="ORF">BACPEC_00923</name>
</gene>
<comment type="caution">
    <text evidence="4">The sequence shown here is derived from an EMBL/GenBank/DDBJ whole genome shotgun (WGS) entry which is preliminary data.</text>
</comment>
<dbReference type="STRING" id="483218.BACPEC_00923"/>
<evidence type="ECO:0000256" key="1">
    <source>
        <dbReference type="ARBA" id="ARBA00023125"/>
    </source>
</evidence>
<feature type="transmembrane region" description="Helical" evidence="2">
    <location>
        <begin position="197"/>
        <end position="217"/>
    </location>
</feature>
<feature type="domain" description="HTH cro/C1-type" evidence="3">
    <location>
        <begin position="10"/>
        <end position="64"/>
    </location>
</feature>